<dbReference type="Gene3D" id="2.60.120.10">
    <property type="entry name" value="Jelly Rolls"/>
    <property type="match status" value="1"/>
</dbReference>
<dbReference type="InterPro" id="IPR036097">
    <property type="entry name" value="HisK_dim/P_sf"/>
</dbReference>
<feature type="domain" description="Histidine kinase" evidence="6">
    <location>
        <begin position="348"/>
        <end position="642"/>
    </location>
</feature>
<keyword evidence="3 4" id="KW-0597">Phosphoprotein</keyword>
<evidence type="ECO:0000256" key="2">
    <source>
        <dbReference type="ARBA" id="ARBA00012438"/>
    </source>
</evidence>
<dbReference type="InterPro" id="IPR001789">
    <property type="entry name" value="Sig_transdc_resp-reg_receiver"/>
</dbReference>
<dbReference type="InterPro" id="IPR003661">
    <property type="entry name" value="HisK_dim/P_dom"/>
</dbReference>
<dbReference type="SMART" id="SM00387">
    <property type="entry name" value="HATPase_c"/>
    <property type="match status" value="1"/>
</dbReference>
<dbReference type="EC" id="2.7.13.3" evidence="2"/>
<dbReference type="SUPFAM" id="SSF52172">
    <property type="entry name" value="CheY-like"/>
    <property type="match status" value="1"/>
</dbReference>
<evidence type="ECO:0000259" key="7">
    <source>
        <dbReference type="PROSITE" id="PS50110"/>
    </source>
</evidence>
<evidence type="ECO:0000256" key="1">
    <source>
        <dbReference type="ARBA" id="ARBA00000085"/>
    </source>
</evidence>
<protein>
    <recommendedName>
        <fullName evidence="2">histidine kinase</fullName>
        <ecNumber evidence="2">2.7.13.3</ecNumber>
    </recommendedName>
</protein>
<dbReference type="GO" id="GO:0000155">
    <property type="term" value="F:phosphorelay sensor kinase activity"/>
    <property type="evidence" value="ECO:0007669"/>
    <property type="project" value="InterPro"/>
</dbReference>
<sequence>MNANVILCLDDDPSVLARIKRELSVFAETFDVVCAGSAYITNNTLEQLHQAGRRIALFICDHSLGDNEGINLLINIDNHPASRGARTVLLNDQPDLGKIMQAVNEGRLNYCLTKPWVKNEIRDLAKKELTQYVLEFNQDDLLKYCNTLDQRRLLDAHIERKLATYRSGFIESSLGVSDEELSTQLIDGIADYFSQNSGHHVSRRYSENHILTHEGKPNSFLWFVVEGEVALLKRDEIGASHEVARLSQGSLIGGMSFVTGDVSFSTGITLKPTKVLKLNRTLFSQVMQARNDLLPLFSNYLLRHFNRRLKRSITTEVKLQQTLQSLELAHKQLIEKEKMAMLGQLVAGVAHELNNPISAILRNSETLRDSIGALINVEMHSQARDKANTIMANALLSRPMSTADARKLTKGIEPLLGNRNLARKAVNMGLDAPEDVTFWMKKLGRDFNETLSQWDMFYQAGSLLRSTHVCAQRIADMVKSLKTYARQDDETMHVVDIHEGIEDTLIMFENQIKRIRLFKEYGQVQPIRCKPIALQQVWTNLVSNALDAVGQNGEIHVSTRETVYRSRKAIKVTVRDNGVGIPDAIKDKVFELNYTTKREGHFGLGIGLSVCRQIVEQHGGTIDVSSSSGEFTAMDVILPYSPLITPCMEEK</sequence>
<feature type="modified residue" description="4-aspartylphosphate" evidence="4">
    <location>
        <position position="61"/>
    </location>
</feature>
<dbReference type="PROSITE" id="PS50110">
    <property type="entry name" value="RESPONSE_REGULATORY"/>
    <property type="match status" value="1"/>
</dbReference>
<dbReference type="SUPFAM" id="SSF47384">
    <property type="entry name" value="Homodimeric domain of signal transducing histidine kinase"/>
    <property type="match status" value="1"/>
</dbReference>
<dbReference type="CDD" id="cd00038">
    <property type="entry name" value="CAP_ED"/>
    <property type="match status" value="1"/>
</dbReference>
<evidence type="ECO:0000259" key="5">
    <source>
        <dbReference type="PROSITE" id="PS50042"/>
    </source>
</evidence>
<reference evidence="8 9" key="1">
    <citation type="submission" date="2018-06" db="EMBL/GenBank/DDBJ databases">
        <authorList>
            <consortium name="Pathogen Informatics"/>
            <person name="Doyle S."/>
        </authorList>
    </citation>
    <scope>NUCLEOTIDE SEQUENCE [LARGE SCALE GENOMIC DNA]</scope>
    <source>
        <strain evidence="8 9">NCTC11645</strain>
    </source>
</reference>
<dbReference type="Pfam" id="PF00027">
    <property type="entry name" value="cNMP_binding"/>
    <property type="match status" value="1"/>
</dbReference>
<dbReference type="Proteomes" id="UP000254512">
    <property type="component" value="Unassembled WGS sequence"/>
</dbReference>
<evidence type="ECO:0000256" key="3">
    <source>
        <dbReference type="ARBA" id="ARBA00022553"/>
    </source>
</evidence>
<feature type="domain" description="Response regulatory" evidence="7">
    <location>
        <begin position="5"/>
        <end position="129"/>
    </location>
</feature>
<comment type="catalytic activity">
    <reaction evidence="1">
        <text>ATP + protein L-histidine = ADP + protein N-phospho-L-histidine.</text>
        <dbReference type="EC" id="2.7.13.3"/>
    </reaction>
</comment>
<name>A0A377HLV5_GRIHO</name>
<dbReference type="PROSITE" id="PS50042">
    <property type="entry name" value="CNMP_BINDING_3"/>
    <property type="match status" value="1"/>
</dbReference>
<dbReference type="SMART" id="SM00100">
    <property type="entry name" value="cNMP"/>
    <property type="match status" value="1"/>
</dbReference>
<accession>A0A377HLV5</accession>
<dbReference type="InterPro" id="IPR011006">
    <property type="entry name" value="CheY-like_superfamily"/>
</dbReference>
<dbReference type="Pfam" id="PF02518">
    <property type="entry name" value="HATPase_c"/>
    <property type="match status" value="1"/>
</dbReference>
<dbReference type="InterPro" id="IPR005467">
    <property type="entry name" value="His_kinase_dom"/>
</dbReference>
<evidence type="ECO:0000256" key="4">
    <source>
        <dbReference type="PROSITE-ProRule" id="PRU00169"/>
    </source>
</evidence>
<dbReference type="CDD" id="cd00075">
    <property type="entry name" value="HATPase"/>
    <property type="match status" value="1"/>
</dbReference>
<dbReference type="Gene3D" id="1.10.287.130">
    <property type="match status" value="1"/>
</dbReference>
<evidence type="ECO:0000259" key="6">
    <source>
        <dbReference type="PROSITE" id="PS50109"/>
    </source>
</evidence>
<dbReference type="InterPro" id="IPR018490">
    <property type="entry name" value="cNMP-bd_dom_sf"/>
</dbReference>
<feature type="domain" description="Cyclic nucleotide-binding" evidence="5">
    <location>
        <begin position="203"/>
        <end position="304"/>
    </location>
</feature>
<dbReference type="STRING" id="673.AL542_18200"/>
<dbReference type="InterPro" id="IPR003594">
    <property type="entry name" value="HATPase_dom"/>
</dbReference>
<dbReference type="PROSITE" id="PS50109">
    <property type="entry name" value="HIS_KIN"/>
    <property type="match status" value="1"/>
</dbReference>
<dbReference type="SUPFAM" id="SSF55874">
    <property type="entry name" value="ATPase domain of HSP90 chaperone/DNA topoisomerase II/histidine kinase"/>
    <property type="match status" value="1"/>
</dbReference>
<organism evidence="8 9">
    <name type="scientific">Grimontia hollisae</name>
    <name type="common">Vibrio hollisae</name>
    <dbReference type="NCBI Taxonomy" id="673"/>
    <lineage>
        <taxon>Bacteria</taxon>
        <taxon>Pseudomonadati</taxon>
        <taxon>Pseudomonadota</taxon>
        <taxon>Gammaproteobacteria</taxon>
        <taxon>Vibrionales</taxon>
        <taxon>Vibrionaceae</taxon>
        <taxon>Grimontia</taxon>
    </lineage>
</organism>
<proteinExistence type="predicted"/>
<dbReference type="EMBL" id="UGHD01000002">
    <property type="protein sequence ID" value="STO57179.1"/>
    <property type="molecule type" value="Genomic_DNA"/>
</dbReference>
<gene>
    <name evidence="8" type="primary">zraS_2</name>
    <name evidence="8" type="ORF">NCTC11645_01563</name>
</gene>
<evidence type="ECO:0000313" key="8">
    <source>
        <dbReference type="EMBL" id="STO57179.1"/>
    </source>
</evidence>
<dbReference type="InterPro" id="IPR004358">
    <property type="entry name" value="Sig_transdc_His_kin-like_C"/>
</dbReference>
<dbReference type="RefSeq" id="WP_115659645.1">
    <property type="nucleotide sequence ID" value="NZ_CP046810.1"/>
</dbReference>
<keyword evidence="8" id="KW-0808">Transferase</keyword>
<dbReference type="CDD" id="cd00082">
    <property type="entry name" value="HisKA"/>
    <property type="match status" value="1"/>
</dbReference>
<dbReference type="Gene3D" id="3.40.50.2300">
    <property type="match status" value="1"/>
</dbReference>
<evidence type="ECO:0000313" key="9">
    <source>
        <dbReference type="Proteomes" id="UP000254512"/>
    </source>
</evidence>
<dbReference type="InterPro" id="IPR000595">
    <property type="entry name" value="cNMP-bd_dom"/>
</dbReference>
<dbReference type="Pfam" id="PF00512">
    <property type="entry name" value="HisKA"/>
    <property type="match status" value="1"/>
</dbReference>
<dbReference type="SUPFAM" id="SSF51206">
    <property type="entry name" value="cAMP-binding domain-like"/>
    <property type="match status" value="1"/>
</dbReference>
<dbReference type="AlphaFoldDB" id="A0A377HLV5"/>
<dbReference type="InterPro" id="IPR036890">
    <property type="entry name" value="HATPase_C_sf"/>
</dbReference>
<dbReference type="PANTHER" id="PTHR43065">
    <property type="entry name" value="SENSOR HISTIDINE KINASE"/>
    <property type="match status" value="1"/>
</dbReference>
<dbReference type="PRINTS" id="PR00344">
    <property type="entry name" value="BCTRLSENSOR"/>
</dbReference>
<dbReference type="Gene3D" id="3.30.565.10">
    <property type="entry name" value="Histidine kinase-like ATPase, C-terminal domain"/>
    <property type="match status" value="1"/>
</dbReference>
<dbReference type="PANTHER" id="PTHR43065:SF48">
    <property type="entry name" value="HISTIDINE KINASE"/>
    <property type="match status" value="1"/>
</dbReference>
<dbReference type="InterPro" id="IPR014710">
    <property type="entry name" value="RmlC-like_jellyroll"/>
</dbReference>